<evidence type="ECO:0000313" key="10">
    <source>
        <dbReference type="EMBL" id="CAL1398331.1"/>
    </source>
</evidence>
<proteinExistence type="inferred from homology"/>
<feature type="compositionally biased region" description="Pro residues" evidence="9">
    <location>
        <begin position="65"/>
        <end position="74"/>
    </location>
</feature>
<keyword evidence="11" id="KW-1185">Reference proteome</keyword>
<evidence type="ECO:0000256" key="1">
    <source>
        <dbReference type="ARBA" id="ARBA00004370"/>
    </source>
</evidence>
<dbReference type="EMBL" id="OZ034819">
    <property type="protein sequence ID" value="CAL1398331.1"/>
    <property type="molecule type" value="Genomic_DNA"/>
</dbReference>
<feature type="compositionally biased region" description="Polar residues" evidence="9">
    <location>
        <begin position="44"/>
        <end position="62"/>
    </location>
</feature>
<gene>
    <name evidence="10" type="ORF">LTRI10_LOCUS38568</name>
</gene>
<evidence type="ECO:0000256" key="9">
    <source>
        <dbReference type="SAM" id="MobiDB-lite"/>
    </source>
</evidence>
<evidence type="ECO:0000313" key="11">
    <source>
        <dbReference type="Proteomes" id="UP001497516"/>
    </source>
</evidence>
<dbReference type="GO" id="GO:0016020">
    <property type="term" value="C:membrane"/>
    <property type="evidence" value="ECO:0007669"/>
    <property type="project" value="UniProtKB-SubCell"/>
</dbReference>
<keyword evidence="4" id="KW-0813">Transport</keyword>
<keyword evidence="7" id="KW-0472">Membrane</keyword>
<evidence type="ECO:0000256" key="3">
    <source>
        <dbReference type="ARBA" id="ARBA00011648"/>
    </source>
</evidence>
<evidence type="ECO:0000256" key="6">
    <source>
        <dbReference type="ARBA" id="ARBA00023065"/>
    </source>
</evidence>
<feature type="region of interest" description="Disordered" evidence="9">
    <location>
        <begin position="38"/>
        <end position="81"/>
    </location>
</feature>
<dbReference type="AlphaFoldDB" id="A0AAV2FJ61"/>
<keyword evidence="6" id="KW-0406">Ion transport</keyword>
<dbReference type="Gene3D" id="1.10.520.20">
    <property type="entry name" value="N-terminal domain of the delta subunit of the F1F0-ATP synthase"/>
    <property type="match status" value="1"/>
</dbReference>
<name>A0AAV2FJ61_9ROSI</name>
<keyword evidence="8" id="KW-0066">ATP synthesis</keyword>
<evidence type="ECO:0000256" key="5">
    <source>
        <dbReference type="ARBA" id="ARBA00022781"/>
    </source>
</evidence>
<dbReference type="Pfam" id="PF00213">
    <property type="entry name" value="OSCP"/>
    <property type="match status" value="1"/>
</dbReference>
<dbReference type="Proteomes" id="UP001497516">
    <property type="component" value="Chromosome 6"/>
</dbReference>
<dbReference type="PRINTS" id="PR00125">
    <property type="entry name" value="ATPASEDELTA"/>
</dbReference>
<protein>
    <recommendedName>
        <fullName evidence="12">ATP synthase delta chain, chloroplastic</fullName>
    </recommendedName>
</protein>
<organism evidence="10 11">
    <name type="scientific">Linum trigynum</name>
    <dbReference type="NCBI Taxonomy" id="586398"/>
    <lineage>
        <taxon>Eukaryota</taxon>
        <taxon>Viridiplantae</taxon>
        <taxon>Streptophyta</taxon>
        <taxon>Embryophyta</taxon>
        <taxon>Tracheophyta</taxon>
        <taxon>Spermatophyta</taxon>
        <taxon>Magnoliopsida</taxon>
        <taxon>eudicotyledons</taxon>
        <taxon>Gunneridae</taxon>
        <taxon>Pentapetalae</taxon>
        <taxon>rosids</taxon>
        <taxon>fabids</taxon>
        <taxon>Malpighiales</taxon>
        <taxon>Linaceae</taxon>
        <taxon>Linum</taxon>
    </lineage>
</organism>
<evidence type="ECO:0008006" key="12">
    <source>
        <dbReference type="Google" id="ProtNLM"/>
    </source>
</evidence>
<evidence type="ECO:0000256" key="4">
    <source>
        <dbReference type="ARBA" id="ARBA00022448"/>
    </source>
</evidence>
<dbReference type="GO" id="GO:0046933">
    <property type="term" value="F:proton-transporting ATP synthase activity, rotational mechanism"/>
    <property type="evidence" value="ECO:0007669"/>
    <property type="project" value="InterPro"/>
</dbReference>
<accession>A0AAV2FJ61</accession>
<dbReference type="PANTHER" id="PTHR11910">
    <property type="entry name" value="ATP SYNTHASE DELTA CHAIN"/>
    <property type="match status" value="1"/>
</dbReference>
<evidence type="ECO:0000256" key="2">
    <source>
        <dbReference type="ARBA" id="ARBA00007046"/>
    </source>
</evidence>
<dbReference type="InterPro" id="IPR026015">
    <property type="entry name" value="ATP_synth_OSCP/delta_N_sf"/>
</dbReference>
<dbReference type="SUPFAM" id="SSF47928">
    <property type="entry name" value="N-terminal domain of the delta subunit of the F1F0-ATP synthase"/>
    <property type="match status" value="1"/>
</dbReference>
<comment type="subcellular location">
    <subcellularLocation>
        <location evidence="1">Membrane</location>
    </subcellularLocation>
</comment>
<evidence type="ECO:0000256" key="8">
    <source>
        <dbReference type="ARBA" id="ARBA00023310"/>
    </source>
</evidence>
<comment type="subunit">
    <text evidence="3">F-type ATPases have 2 components, CF(1) - the catalytic core - and CF(0) - the membrane proton channel. CF(1) has five subunits: alpha(3), beta(3), gamma(1), delta(1), epsilon(1). CF(0) has three main subunits: a, b and c.</text>
</comment>
<sequence length="243" mass="26222">METLSSSISTFKAPFVHPPSREAYPFRTPTAALHPLHPHLAAKPNSSRPASKSRTASPTFSLRTPKPPATPAAPAPETHRSPASGYAAALVDIARCRGALDRVRRDVRRLSRLLKPDPIRNFLADPMMGGEEKAELVNELGKRGGTGELLMGLVKVLAGRNRVGVLAEVLMEFERICDEMLGTQLVLVPSAKKMEGSDLIRIARSVHRISGAATVKVRNLVDEEGIPAVLRSLMAQVPPPISV</sequence>
<reference evidence="10 11" key="1">
    <citation type="submission" date="2024-04" db="EMBL/GenBank/DDBJ databases">
        <authorList>
            <person name="Fracassetti M."/>
        </authorList>
    </citation>
    <scope>NUCLEOTIDE SEQUENCE [LARGE SCALE GENOMIC DNA]</scope>
</reference>
<evidence type="ECO:0000256" key="7">
    <source>
        <dbReference type="ARBA" id="ARBA00023136"/>
    </source>
</evidence>
<comment type="similarity">
    <text evidence="2">Belongs to the ATPase delta chain family.</text>
</comment>
<keyword evidence="5" id="KW-0375">Hydrogen ion transport</keyword>
<dbReference type="InterPro" id="IPR000711">
    <property type="entry name" value="ATPase_OSCP/dsu"/>
</dbReference>